<dbReference type="InterPro" id="IPR002938">
    <property type="entry name" value="FAD-bd"/>
</dbReference>
<dbReference type="InterPro" id="IPR050493">
    <property type="entry name" value="FAD-dep_Monooxygenase_BioMet"/>
</dbReference>
<dbReference type="Proteomes" id="UP000197153">
    <property type="component" value="Chromosome 1"/>
</dbReference>
<dbReference type="InterPro" id="IPR036188">
    <property type="entry name" value="FAD/NAD-bd_sf"/>
</dbReference>
<name>A0A248JUS4_9PROT</name>
<dbReference type="GO" id="GO:0004497">
    <property type="term" value="F:monooxygenase activity"/>
    <property type="evidence" value="ECO:0007669"/>
    <property type="project" value="UniProtKB-KW"/>
</dbReference>
<dbReference type="KEGG" id="nao:Y958_06700"/>
<dbReference type="Pfam" id="PF01494">
    <property type="entry name" value="FAD_binding_3"/>
    <property type="match status" value="1"/>
</dbReference>
<organism evidence="4 5">
    <name type="scientific">Nitrospirillum viridazoti CBAmc</name>
    <dbReference type="NCBI Taxonomy" id="1441467"/>
    <lineage>
        <taxon>Bacteria</taxon>
        <taxon>Pseudomonadati</taxon>
        <taxon>Pseudomonadota</taxon>
        <taxon>Alphaproteobacteria</taxon>
        <taxon>Rhodospirillales</taxon>
        <taxon>Azospirillaceae</taxon>
        <taxon>Nitrospirillum</taxon>
        <taxon>Nitrospirillum viridazoti</taxon>
    </lineage>
</organism>
<dbReference type="AlphaFoldDB" id="A0A248JUS4"/>
<keyword evidence="2" id="KW-0503">Monooxygenase</keyword>
<dbReference type="EMBL" id="CP022110">
    <property type="protein sequence ID" value="ASG21868.1"/>
    <property type="molecule type" value="Genomic_DNA"/>
</dbReference>
<dbReference type="PRINTS" id="PR00420">
    <property type="entry name" value="RNGMNOXGNASE"/>
</dbReference>
<evidence type="ECO:0000259" key="3">
    <source>
        <dbReference type="Pfam" id="PF01494"/>
    </source>
</evidence>
<sequence>MAQRVSRVLIVGGGIGGLSLASALRDRGLAVDLVELQKEWTVYGVGIIQQCNVVRAMADLGLVDRYLDAGFPFEAVGMYAPDGRLLAKIPGQRLAGPQYPANLGISRLALHTVLSGAALEKGTAVRLGTTVERLDQDDAGVDVTFSDGTTGRYDVVVGADGLYSRVRGLLFGPGEDGEYRPRFTGQSVWRHNFPRPPEIDHLAAFTGPDGNAGLCPLSHDLMYLFVTSEEPGNPRMPADQLHTLMRDRMKGFGGLIGALRDRITDPAQVVYKPMEVLMMPAPWYRGRVVLLGDAVHATTPHLGQGAGMAIEDAVVLAELLPQDAPLGDLLARYMERRYERCRFIVDSSIMVGEWEMARRHDVDRIGLVKKMLEVTAQPV</sequence>
<dbReference type="SUPFAM" id="SSF51905">
    <property type="entry name" value="FAD/NAD(P)-binding domain"/>
    <property type="match status" value="1"/>
</dbReference>
<evidence type="ECO:0000256" key="2">
    <source>
        <dbReference type="ARBA" id="ARBA00023033"/>
    </source>
</evidence>
<keyword evidence="1" id="KW-0560">Oxidoreductase</keyword>
<accession>A0A248JUS4</accession>
<evidence type="ECO:0000313" key="5">
    <source>
        <dbReference type="Proteomes" id="UP000197153"/>
    </source>
</evidence>
<dbReference type="PANTHER" id="PTHR13789:SF309">
    <property type="entry name" value="PUTATIVE (AFU_ORTHOLOGUE AFUA_6G14510)-RELATED"/>
    <property type="match status" value="1"/>
</dbReference>
<evidence type="ECO:0000256" key="1">
    <source>
        <dbReference type="ARBA" id="ARBA00023002"/>
    </source>
</evidence>
<proteinExistence type="predicted"/>
<dbReference type="Gene3D" id="3.50.50.60">
    <property type="entry name" value="FAD/NAD(P)-binding domain"/>
    <property type="match status" value="1"/>
</dbReference>
<feature type="domain" description="FAD-binding" evidence="3">
    <location>
        <begin position="7"/>
        <end position="346"/>
    </location>
</feature>
<gene>
    <name evidence="4" type="ORF">Y958_06700</name>
</gene>
<protein>
    <submittedName>
        <fullName evidence="4">2-polyprenyl-6-methoxyphenol hydroxylase</fullName>
    </submittedName>
</protein>
<evidence type="ECO:0000313" key="4">
    <source>
        <dbReference type="EMBL" id="ASG21868.1"/>
    </source>
</evidence>
<dbReference type="PANTHER" id="PTHR13789">
    <property type="entry name" value="MONOOXYGENASE"/>
    <property type="match status" value="1"/>
</dbReference>
<reference evidence="4 5" key="1">
    <citation type="submission" date="2017-06" db="EMBL/GenBank/DDBJ databases">
        <title>Complete genome sequence of Nitrospirillum amazonense strain CBAmC, an endophytic nitrogen-fixing and plant growth-promoting bacterium, isolated from sugarcane.</title>
        <authorList>
            <person name="Schwab S."/>
            <person name="dos Santos Teixeira K.R."/>
            <person name="Simoes Araujo J.L."/>
            <person name="Soares Vidal M."/>
            <person name="Borges de Freitas H.R."/>
            <person name="Rivello Crivelaro A.L."/>
            <person name="Bueno de Camargo Nunes A."/>
            <person name="dos Santos C.M."/>
            <person name="Palmeira da Silva Rosa D."/>
            <person name="da Silva Padilha D."/>
            <person name="da Silva E."/>
            <person name="Araujo Terra L."/>
            <person name="Soares Mendes V."/>
            <person name="Farinelli L."/>
            <person name="Magalhaes Cruz L."/>
            <person name="Baldani J.I."/>
        </authorList>
    </citation>
    <scope>NUCLEOTIDE SEQUENCE [LARGE SCALE GENOMIC DNA]</scope>
    <source>
        <strain evidence="4 5">CBAmC</strain>
    </source>
</reference>
<dbReference type="NCBIfam" id="NF005313">
    <property type="entry name" value="PRK06847.1"/>
    <property type="match status" value="1"/>
</dbReference>
<dbReference type="GO" id="GO:0071949">
    <property type="term" value="F:FAD binding"/>
    <property type="evidence" value="ECO:0007669"/>
    <property type="project" value="InterPro"/>
</dbReference>
<keyword evidence="5" id="KW-1185">Reference proteome</keyword>